<dbReference type="GO" id="GO:0015179">
    <property type="term" value="F:L-amino acid transmembrane transporter activity"/>
    <property type="evidence" value="ECO:0007669"/>
    <property type="project" value="TreeGrafter"/>
</dbReference>
<evidence type="ECO:0000256" key="6">
    <source>
        <dbReference type="ARBA" id="ARBA00023136"/>
    </source>
</evidence>
<evidence type="ECO:0000256" key="8">
    <source>
        <dbReference type="PIRSR" id="PIRSR600175-1"/>
    </source>
</evidence>
<dbReference type="PRINTS" id="PR00176">
    <property type="entry name" value="NANEUSMPORT"/>
</dbReference>
<gene>
    <name evidence="11" type="ORF">GIL414_LOCUS79557</name>
</gene>
<keyword evidence="6 10" id="KW-0472">Membrane</keyword>
<feature type="binding site" evidence="8">
    <location>
        <position position="96"/>
    </location>
    <ligand>
        <name>Na(+)</name>
        <dbReference type="ChEBI" id="CHEBI:29101"/>
        <label>1</label>
    </ligand>
</feature>
<evidence type="ECO:0000313" key="11">
    <source>
        <dbReference type="EMBL" id="CAF5210279.1"/>
    </source>
</evidence>
<keyword evidence="8" id="KW-0479">Metal-binding</keyword>
<reference evidence="11" key="1">
    <citation type="submission" date="2021-02" db="EMBL/GenBank/DDBJ databases">
        <authorList>
            <person name="Nowell W R."/>
        </authorList>
    </citation>
    <scope>NUCLEOTIDE SEQUENCE</scope>
</reference>
<dbReference type="GO" id="GO:0046872">
    <property type="term" value="F:metal ion binding"/>
    <property type="evidence" value="ECO:0007669"/>
    <property type="project" value="UniProtKB-KW"/>
</dbReference>
<dbReference type="InterPro" id="IPR037272">
    <property type="entry name" value="SNS_sf"/>
</dbReference>
<dbReference type="InterPro" id="IPR000175">
    <property type="entry name" value="Na/ntran_symport"/>
</dbReference>
<sequence>MTTSIYDDEQIRIEVNIQENLHEDMLKDSKMRKLTVITDDIDSISRRTGTTEQLVVVKKSSSTPLTRQSSPIPRDLWTNKIEFLLSVIGYVVDLGNVWRFPYTCYENGGGAFLIPYMIFLCILGIPML</sequence>
<organism evidence="11 12">
    <name type="scientific">Rotaria magnacalcarata</name>
    <dbReference type="NCBI Taxonomy" id="392030"/>
    <lineage>
        <taxon>Eukaryota</taxon>
        <taxon>Metazoa</taxon>
        <taxon>Spiralia</taxon>
        <taxon>Gnathifera</taxon>
        <taxon>Rotifera</taxon>
        <taxon>Eurotatoria</taxon>
        <taxon>Bdelloidea</taxon>
        <taxon>Philodinida</taxon>
        <taxon>Philodinidae</taxon>
        <taxon>Rotaria</taxon>
    </lineage>
</organism>
<dbReference type="GO" id="GO:0089718">
    <property type="term" value="P:amino acid import across plasma membrane"/>
    <property type="evidence" value="ECO:0007669"/>
    <property type="project" value="TreeGrafter"/>
</dbReference>
<evidence type="ECO:0000256" key="4">
    <source>
        <dbReference type="ARBA" id="ARBA00022692"/>
    </source>
</evidence>
<dbReference type="PROSITE" id="PS00610">
    <property type="entry name" value="NA_NEUROTRAN_SYMP_1"/>
    <property type="match status" value="1"/>
</dbReference>
<feature type="binding site" evidence="8">
    <location>
        <position position="92"/>
    </location>
    <ligand>
        <name>Na(+)</name>
        <dbReference type="ChEBI" id="CHEBI:29101"/>
        <label>1</label>
    </ligand>
</feature>
<protein>
    <recommendedName>
        <fullName evidence="9">Transporter</fullName>
    </recommendedName>
</protein>
<evidence type="ECO:0000256" key="10">
    <source>
        <dbReference type="SAM" id="Phobius"/>
    </source>
</evidence>
<dbReference type="EMBL" id="CAJOBJ010352597">
    <property type="protein sequence ID" value="CAF5210279.1"/>
    <property type="molecule type" value="Genomic_DNA"/>
</dbReference>
<keyword evidence="5 10" id="KW-1133">Transmembrane helix</keyword>
<dbReference type="SUPFAM" id="SSF161070">
    <property type="entry name" value="SNF-like"/>
    <property type="match status" value="1"/>
</dbReference>
<evidence type="ECO:0000256" key="7">
    <source>
        <dbReference type="ARBA" id="ARBA00023180"/>
    </source>
</evidence>
<proteinExistence type="inferred from homology"/>
<dbReference type="PROSITE" id="PS50267">
    <property type="entry name" value="NA_NEUROTRAN_SYMP_3"/>
    <property type="match status" value="1"/>
</dbReference>
<evidence type="ECO:0000256" key="3">
    <source>
        <dbReference type="ARBA" id="ARBA00022448"/>
    </source>
</evidence>
<evidence type="ECO:0000256" key="9">
    <source>
        <dbReference type="RuleBase" id="RU003732"/>
    </source>
</evidence>
<comment type="similarity">
    <text evidence="2 9">Belongs to the sodium:neurotransmitter symporter (SNF) (TC 2.A.22) family.</text>
</comment>
<comment type="caution">
    <text evidence="11">The sequence shown here is derived from an EMBL/GenBank/DDBJ whole genome shotgun (WGS) entry which is preliminary data.</text>
</comment>
<keyword evidence="4 9" id="KW-0812">Transmembrane</keyword>
<dbReference type="PANTHER" id="PTHR11616">
    <property type="entry name" value="SODIUM/CHLORIDE DEPENDENT TRANSPORTER"/>
    <property type="match status" value="1"/>
</dbReference>
<keyword evidence="9" id="KW-0769">Symport</keyword>
<evidence type="ECO:0000256" key="2">
    <source>
        <dbReference type="ARBA" id="ARBA00006459"/>
    </source>
</evidence>
<comment type="subcellular location">
    <subcellularLocation>
        <location evidence="1">Membrane</location>
        <topology evidence="1">Multi-pass membrane protein</topology>
    </subcellularLocation>
</comment>
<dbReference type="AlphaFoldDB" id="A0A8S3J5B7"/>
<evidence type="ECO:0000313" key="12">
    <source>
        <dbReference type="Proteomes" id="UP000681720"/>
    </source>
</evidence>
<dbReference type="Proteomes" id="UP000681720">
    <property type="component" value="Unassembled WGS sequence"/>
</dbReference>
<dbReference type="PANTHER" id="PTHR11616:SF321">
    <property type="entry name" value="SODIUM-DEPENDENT NUTRIENT AMINO ACID TRANSPORTER 1-RELATED"/>
    <property type="match status" value="1"/>
</dbReference>
<evidence type="ECO:0000256" key="1">
    <source>
        <dbReference type="ARBA" id="ARBA00004141"/>
    </source>
</evidence>
<feature type="binding site" evidence="8">
    <location>
        <position position="89"/>
    </location>
    <ligand>
        <name>Na(+)</name>
        <dbReference type="ChEBI" id="CHEBI:29101"/>
        <label>1</label>
    </ligand>
</feature>
<dbReference type="GO" id="GO:0005283">
    <property type="term" value="F:amino acid:sodium symporter activity"/>
    <property type="evidence" value="ECO:0007669"/>
    <property type="project" value="TreeGrafter"/>
</dbReference>
<keyword evidence="3 9" id="KW-0813">Transport</keyword>
<keyword evidence="7" id="KW-0325">Glycoprotein</keyword>
<evidence type="ECO:0000256" key="5">
    <source>
        <dbReference type="ARBA" id="ARBA00022989"/>
    </source>
</evidence>
<dbReference type="Pfam" id="PF00209">
    <property type="entry name" value="SNF"/>
    <property type="match status" value="1"/>
</dbReference>
<name>A0A8S3J5B7_9BILA</name>
<dbReference type="GO" id="GO:0005886">
    <property type="term" value="C:plasma membrane"/>
    <property type="evidence" value="ECO:0007669"/>
    <property type="project" value="TreeGrafter"/>
</dbReference>
<keyword evidence="8" id="KW-0915">Sodium</keyword>
<feature type="transmembrane region" description="Helical" evidence="10">
    <location>
        <begin position="108"/>
        <end position="127"/>
    </location>
</feature>
<accession>A0A8S3J5B7</accession>